<sequence length="108" mass="11864">MYWILRRAPAGVDRAADAVLGELVRGRDEDLAGGGEVRVSVRVRVWGRTEAVKLLTNERQNNAQRHYHLCIGCSINGFVQGPATIGNCDYDLPSNSEISAICQPELAR</sequence>
<accession>A0A5P1E0F2</accession>
<evidence type="ECO:0000313" key="1">
    <source>
        <dbReference type="EMBL" id="ONK55958.1"/>
    </source>
</evidence>
<dbReference type="EMBL" id="CM007390">
    <property type="protein sequence ID" value="ONK55958.1"/>
    <property type="molecule type" value="Genomic_DNA"/>
</dbReference>
<organism evidence="1 2">
    <name type="scientific">Asparagus officinalis</name>
    <name type="common">Garden asparagus</name>
    <dbReference type="NCBI Taxonomy" id="4686"/>
    <lineage>
        <taxon>Eukaryota</taxon>
        <taxon>Viridiplantae</taxon>
        <taxon>Streptophyta</taxon>
        <taxon>Embryophyta</taxon>
        <taxon>Tracheophyta</taxon>
        <taxon>Spermatophyta</taxon>
        <taxon>Magnoliopsida</taxon>
        <taxon>Liliopsida</taxon>
        <taxon>Asparagales</taxon>
        <taxon>Asparagaceae</taxon>
        <taxon>Asparagoideae</taxon>
        <taxon>Asparagus</taxon>
    </lineage>
</organism>
<dbReference type="Proteomes" id="UP000243459">
    <property type="component" value="Chromosome 10"/>
</dbReference>
<dbReference type="Gramene" id="ONK55958">
    <property type="protein sequence ID" value="ONK55958"/>
    <property type="gene ID" value="A4U43_C10F2690"/>
</dbReference>
<gene>
    <name evidence="1" type="ORF">A4U43_C10F2690</name>
</gene>
<reference evidence="2" key="1">
    <citation type="journal article" date="2017" name="Nat. Commun.">
        <title>The asparagus genome sheds light on the origin and evolution of a young Y chromosome.</title>
        <authorList>
            <person name="Harkess A."/>
            <person name="Zhou J."/>
            <person name="Xu C."/>
            <person name="Bowers J.E."/>
            <person name="Van der Hulst R."/>
            <person name="Ayyampalayam S."/>
            <person name="Mercati F."/>
            <person name="Riccardi P."/>
            <person name="McKain M.R."/>
            <person name="Kakrana A."/>
            <person name="Tang H."/>
            <person name="Ray J."/>
            <person name="Groenendijk J."/>
            <person name="Arikit S."/>
            <person name="Mathioni S.M."/>
            <person name="Nakano M."/>
            <person name="Shan H."/>
            <person name="Telgmann-Rauber A."/>
            <person name="Kanno A."/>
            <person name="Yue Z."/>
            <person name="Chen H."/>
            <person name="Li W."/>
            <person name="Chen Y."/>
            <person name="Xu X."/>
            <person name="Zhang Y."/>
            <person name="Luo S."/>
            <person name="Chen H."/>
            <person name="Gao J."/>
            <person name="Mao Z."/>
            <person name="Pires J.C."/>
            <person name="Luo M."/>
            <person name="Kudrna D."/>
            <person name="Wing R.A."/>
            <person name="Meyers B.C."/>
            <person name="Yi K."/>
            <person name="Kong H."/>
            <person name="Lavrijsen P."/>
            <person name="Sunseri F."/>
            <person name="Falavigna A."/>
            <person name="Ye Y."/>
            <person name="Leebens-Mack J.H."/>
            <person name="Chen G."/>
        </authorList>
    </citation>
    <scope>NUCLEOTIDE SEQUENCE [LARGE SCALE GENOMIC DNA]</scope>
    <source>
        <strain evidence="2">cv. DH0086</strain>
    </source>
</reference>
<dbReference type="AlphaFoldDB" id="A0A5P1E0F2"/>
<evidence type="ECO:0000313" key="2">
    <source>
        <dbReference type="Proteomes" id="UP000243459"/>
    </source>
</evidence>
<protein>
    <submittedName>
        <fullName evidence="1">Uncharacterized protein</fullName>
    </submittedName>
</protein>
<keyword evidence="2" id="KW-1185">Reference proteome</keyword>
<name>A0A5P1E0F2_ASPOF</name>
<proteinExistence type="predicted"/>